<dbReference type="InterPro" id="IPR046341">
    <property type="entry name" value="SET_dom_sf"/>
</dbReference>
<feature type="region of interest" description="Disordered" evidence="17">
    <location>
        <begin position="163"/>
        <end position="203"/>
    </location>
</feature>
<reference evidence="20 21" key="1">
    <citation type="submission" date="2023-06" db="EMBL/GenBank/DDBJ databases">
        <title>Black Yeasts Isolated from many extreme environments.</title>
        <authorList>
            <person name="Coleine C."/>
            <person name="Stajich J.E."/>
            <person name="Selbmann L."/>
        </authorList>
    </citation>
    <scope>NUCLEOTIDE SEQUENCE [LARGE SCALE GENOMIC DNA]</scope>
    <source>
        <strain evidence="20 21">CCFEE 5887</strain>
    </source>
</reference>
<feature type="region of interest" description="Disordered" evidence="17">
    <location>
        <begin position="1072"/>
        <end position="1107"/>
    </location>
</feature>
<evidence type="ECO:0000256" key="8">
    <source>
        <dbReference type="ARBA" id="ARBA00022691"/>
    </source>
</evidence>
<dbReference type="Pfam" id="PF11767">
    <property type="entry name" value="SET_assoc"/>
    <property type="match status" value="1"/>
</dbReference>
<evidence type="ECO:0000256" key="5">
    <source>
        <dbReference type="ARBA" id="ARBA00022454"/>
    </source>
</evidence>
<dbReference type="GO" id="GO:0003676">
    <property type="term" value="F:nucleic acid binding"/>
    <property type="evidence" value="ECO:0007669"/>
    <property type="project" value="InterPro"/>
</dbReference>
<comment type="function">
    <text evidence="16">Catalytic component of the COMPASS (Set1C) complex that specifically mono-, di- and trimethylates histone H3 to form H3K4me1/2/3. COMPASS recognizes ubiquitinated H2B on one face of the nucleosome which stimulates the methylation of H3 on the opposing face.</text>
</comment>
<dbReference type="GO" id="GO:0140999">
    <property type="term" value="F:histone H3K4 trimethyltransferase activity"/>
    <property type="evidence" value="ECO:0007669"/>
    <property type="project" value="UniProtKB-EC"/>
</dbReference>
<feature type="region of interest" description="Disordered" evidence="17">
    <location>
        <begin position="385"/>
        <end position="435"/>
    </location>
</feature>
<feature type="compositionally biased region" description="Basic and acidic residues" evidence="17">
    <location>
        <begin position="29"/>
        <end position="46"/>
    </location>
</feature>
<evidence type="ECO:0000256" key="3">
    <source>
        <dbReference type="ARBA" id="ARBA00012182"/>
    </source>
</evidence>
<dbReference type="Proteomes" id="UP001345827">
    <property type="component" value="Unassembled WGS sequence"/>
</dbReference>
<evidence type="ECO:0000256" key="4">
    <source>
        <dbReference type="ARBA" id="ARBA00015839"/>
    </source>
</evidence>
<dbReference type="PROSITE" id="PS51572">
    <property type="entry name" value="SAM_MT43_1"/>
    <property type="match status" value="1"/>
</dbReference>
<dbReference type="InterPro" id="IPR035979">
    <property type="entry name" value="RBD_domain_sf"/>
</dbReference>
<evidence type="ECO:0000259" key="19">
    <source>
        <dbReference type="PROSITE" id="PS50868"/>
    </source>
</evidence>
<dbReference type="InterPro" id="IPR012677">
    <property type="entry name" value="Nucleotide-bd_a/b_plait_sf"/>
</dbReference>
<dbReference type="PIRSF" id="PIRSF037104">
    <property type="entry name" value="Histone_H3-K4_mtfrase_Set1_fun"/>
    <property type="match status" value="1"/>
</dbReference>
<dbReference type="SUPFAM" id="SSF82199">
    <property type="entry name" value="SET domain"/>
    <property type="match status" value="1"/>
</dbReference>
<dbReference type="InterPro" id="IPR024636">
    <property type="entry name" value="SET_assoc"/>
</dbReference>
<proteinExistence type="predicted"/>
<dbReference type="InterPro" id="IPR001214">
    <property type="entry name" value="SET_dom"/>
</dbReference>
<comment type="caution">
    <text evidence="20">The sequence shown here is derived from an EMBL/GenBank/DDBJ whole genome shotgun (WGS) entry which is preliminary data.</text>
</comment>
<feature type="compositionally biased region" description="Low complexity" evidence="17">
    <location>
        <begin position="403"/>
        <end position="412"/>
    </location>
</feature>
<keyword evidence="7 16" id="KW-0808">Transferase</keyword>
<feature type="region of interest" description="Disordered" evidence="17">
    <location>
        <begin position="1020"/>
        <end position="1045"/>
    </location>
</feature>
<evidence type="ECO:0000256" key="11">
    <source>
        <dbReference type="ARBA" id="ARBA00044492"/>
    </source>
</evidence>
<evidence type="ECO:0000256" key="9">
    <source>
        <dbReference type="ARBA" id="ARBA00022853"/>
    </source>
</evidence>
<evidence type="ECO:0000256" key="14">
    <source>
        <dbReference type="ARBA" id="ARBA00047583"/>
    </source>
</evidence>
<evidence type="ECO:0000256" key="15">
    <source>
        <dbReference type="ARBA" id="ARBA00049129"/>
    </source>
</evidence>
<feature type="region of interest" description="Disordered" evidence="17">
    <location>
        <begin position="24"/>
        <end position="85"/>
    </location>
</feature>
<gene>
    <name evidence="20" type="primary">SET1</name>
    <name evidence="20" type="ORF">LTR25_001935</name>
</gene>
<keyword evidence="10 16" id="KW-0539">Nucleus</keyword>
<dbReference type="PROSITE" id="PS50868">
    <property type="entry name" value="POST_SET"/>
    <property type="match status" value="1"/>
</dbReference>
<evidence type="ECO:0000313" key="21">
    <source>
        <dbReference type="Proteomes" id="UP001345827"/>
    </source>
</evidence>
<keyword evidence="21" id="KW-1185">Reference proteome</keyword>
<dbReference type="InterPro" id="IPR017111">
    <property type="entry name" value="Set1_fungi"/>
</dbReference>
<evidence type="ECO:0000256" key="10">
    <source>
        <dbReference type="ARBA" id="ARBA00023242"/>
    </source>
</evidence>
<evidence type="ECO:0000256" key="7">
    <source>
        <dbReference type="ARBA" id="ARBA00022679"/>
    </source>
</evidence>
<dbReference type="EMBL" id="JAXLQG010000003">
    <property type="protein sequence ID" value="KAK5542050.1"/>
    <property type="molecule type" value="Genomic_DNA"/>
</dbReference>
<comment type="catalytic activity">
    <reaction evidence="13 16">
        <text>L-lysyl(4)-[histone H3] + 3 S-adenosyl-L-methionine = N(6),N(6),N(6)-trimethyl-L-lysyl(4)-[histone H3] + 3 S-adenosyl-L-homocysteine + 3 H(+)</text>
        <dbReference type="Rhea" id="RHEA:60260"/>
        <dbReference type="Rhea" id="RHEA-COMP:15537"/>
        <dbReference type="Rhea" id="RHEA-COMP:15547"/>
        <dbReference type="ChEBI" id="CHEBI:15378"/>
        <dbReference type="ChEBI" id="CHEBI:29969"/>
        <dbReference type="ChEBI" id="CHEBI:57856"/>
        <dbReference type="ChEBI" id="CHEBI:59789"/>
        <dbReference type="ChEBI" id="CHEBI:61961"/>
        <dbReference type="EC" id="2.1.1.354"/>
    </reaction>
</comment>
<evidence type="ECO:0000313" key="20">
    <source>
        <dbReference type="EMBL" id="KAK5542050.1"/>
    </source>
</evidence>
<feature type="domain" description="SET" evidence="18">
    <location>
        <begin position="1140"/>
        <end position="1257"/>
    </location>
</feature>
<evidence type="ECO:0000256" key="17">
    <source>
        <dbReference type="SAM" id="MobiDB-lite"/>
    </source>
</evidence>
<feature type="region of interest" description="Disordered" evidence="17">
    <location>
        <begin position="660"/>
        <end position="691"/>
    </location>
</feature>
<feature type="region of interest" description="Disordered" evidence="17">
    <location>
        <begin position="867"/>
        <end position="909"/>
    </location>
</feature>
<feature type="compositionally biased region" description="Polar residues" evidence="17">
    <location>
        <begin position="70"/>
        <end position="82"/>
    </location>
</feature>
<evidence type="ECO:0000259" key="18">
    <source>
        <dbReference type="PROSITE" id="PS50280"/>
    </source>
</evidence>
<feature type="compositionally biased region" description="Basic and acidic residues" evidence="17">
    <location>
        <begin position="867"/>
        <end position="877"/>
    </location>
</feature>
<dbReference type="Pfam" id="PF11764">
    <property type="entry name" value="N-SET"/>
    <property type="match status" value="1"/>
</dbReference>
<evidence type="ECO:0000256" key="1">
    <source>
        <dbReference type="ARBA" id="ARBA00004123"/>
    </source>
</evidence>
<dbReference type="InterPro" id="IPR003616">
    <property type="entry name" value="Post-SET_dom"/>
</dbReference>
<comment type="subcellular location">
    <subcellularLocation>
        <location evidence="2">Chromosome</location>
    </subcellularLocation>
    <subcellularLocation>
        <location evidence="1 16">Nucleus</location>
    </subcellularLocation>
</comment>
<dbReference type="EC" id="2.1.1.354" evidence="3 16"/>
<dbReference type="InterPro" id="IPR044570">
    <property type="entry name" value="Set1-like"/>
</dbReference>
<dbReference type="SUPFAM" id="SSF54928">
    <property type="entry name" value="RNA-binding domain, RBD"/>
    <property type="match status" value="1"/>
</dbReference>
<keyword evidence="6 16" id="KW-0489">Methyltransferase</keyword>
<dbReference type="Gene3D" id="3.30.70.330">
    <property type="match status" value="1"/>
</dbReference>
<comment type="subunit">
    <text evidence="16">Component of the COMPASS (Set1C) complex.</text>
</comment>
<sequence length="1282" mass="142556">MSRPPGSKFAEFFPAAQSVIQRKSSTLSDIDKTRLGHPEERAEDAHANFTSKQASLNSPAPVSISLAKPDTSTKVTNNNPTQEEVDRFSGDLLNGVGSASSSSTASSVFSAPLTTTATMSGTNHLQFSTLTPLTNSDSPPNGKLMSPTIESNSHIITNGISTTSSLHPGSMTPLHTPPAHRRSARDTTLQTKGTKCTYDPELDKNLNSKDKRKLKAQFAEFGSKAEDNFQPPDPRLAIPNYTKGGIGKGKAKYRPAPYNVRSWMPDATTAVAPPPATTVVVTGFDAMTPLSQISALFSSFGEIGDMDNKTDPVTGRFLGICSIEYQDCASFQGGGPISAVVAAKTAYLEGKRGQRIGLKTVQIAIDRDGSVTDKLVERAIALHRKESGFTNQPRTQPLPSPSTPTVGTPTPGFAKSTGPPPTAPKGPSGKPSLRAQPIFHTPPVVAHPPFASIPKPETPALARPTGGVSMVENTPIAETLKVPYLFIAHCYVPVMGTTIPHLKKRLRMYDWRDVRCDETGYFITFEQSRTGQMEAKKVFHGCHMQPLFTYVMNLELHLNGHPKALGSSEQPLPTPTPTGPVDFVYSKQAYRLRKEHDMDLEEEKRQRAKDLDPSRAVLQLVIQELRDKLLEDVKSRIAAPVLFDYLDPSRHTERRRALGIDDPQGSRNYGLTDEGSRTPDSRLGTGLMNRRPLSGKNLNILSLPKIGKKSGTQRGMVGFRDERRKAPPARHNVRSLFHQLAQFHDEEDSDDEQRTTITRDTEDLESRPASRMSMTSMSDDDDELLRKATKRRLHAREESEMGDSVIKEEVERKTTAEELIIAKLERNIYEMSPSSRKRKRLVQELEARKRQKADDELFGVGRTNLEREGSEEVKQDVETPVEGTPEVESDVPKAIVKKPKPKKKTKKQILEEQEALRQAQAEAEAAEVVDNVLEFAEEEEALAEAAEWRPEVEWGVSAEEPLPTVDDDEDIIPDLRGWQASLFDAEDLEYLASALKTKSAMDIGDPMAWAWKQEQIRNLKPGSQPGALRTEPPIEGYYVPNSSGSARTEPIKKILESEKSKYLPHRIRVQKAREKREAEAKKDPSSFKPTVVELPKASSRGKRADDRRTIKDLDRQREMLQSMGDDADVLRFNQLQKRKKPVKFARSAIHNWGLYSLERIQASEMIIEYVGEKIRQEIADLREIKYTESGIGSSYLFRIDEGTVVDATKKGGIARFINHSCSPNCTAKIIRVGGTKRIVIYALRDIEKDEELTYDYKFEREFDSDDRIPCLCGSTVCKGFLN</sequence>
<keyword evidence="8 16" id="KW-0949">S-adenosyl-L-methionine</keyword>
<comment type="catalytic activity">
    <reaction evidence="15">
        <text>N(6),N(6)-dimethyl-L-lysyl(4)-[histone H3] + S-adenosyl-L-methionine = N(6),N(6),N(6)-trimethyl-L-lysyl(4)-[histone H3] + S-adenosyl-L-homocysteine + H(+)</text>
        <dbReference type="Rhea" id="RHEA:60272"/>
        <dbReference type="Rhea" id="RHEA-COMP:15537"/>
        <dbReference type="Rhea" id="RHEA-COMP:15540"/>
        <dbReference type="ChEBI" id="CHEBI:15378"/>
        <dbReference type="ChEBI" id="CHEBI:57856"/>
        <dbReference type="ChEBI" id="CHEBI:59789"/>
        <dbReference type="ChEBI" id="CHEBI:61961"/>
        <dbReference type="ChEBI" id="CHEBI:61976"/>
    </reaction>
</comment>
<evidence type="ECO:0000256" key="12">
    <source>
        <dbReference type="ARBA" id="ARBA00044515"/>
    </source>
</evidence>
<dbReference type="Gene3D" id="2.170.270.10">
    <property type="entry name" value="SET domain"/>
    <property type="match status" value="1"/>
</dbReference>
<dbReference type="SMART" id="SM00317">
    <property type="entry name" value="SET"/>
    <property type="match status" value="1"/>
</dbReference>
<dbReference type="InterPro" id="IPR024657">
    <property type="entry name" value="COMPASS_Set1_N-SET"/>
</dbReference>
<feature type="compositionally biased region" description="Polar residues" evidence="17">
    <location>
        <begin position="48"/>
        <end position="60"/>
    </location>
</feature>
<evidence type="ECO:0000256" key="16">
    <source>
        <dbReference type="PIRNR" id="PIRNR037104"/>
    </source>
</evidence>
<feature type="compositionally biased region" description="Basic residues" evidence="17">
    <location>
        <begin position="895"/>
        <end position="907"/>
    </location>
</feature>
<dbReference type="SMART" id="SM01291">
    <property type="entry name" value="N-SET"/>
    <property type="match status" value="1"/>
</dbReference>
<feature type="region of interest" description="Disordered" evidence="17">
    <location>
        <begin position="942"/>
        <end position="969"/>
    </location>
</feature>
<feature type="region of interest" description="Disordered" evidence="17">
    <location>
        <begin position="708"/>
        <end position="731"/>
    </location>
</feature>
<protein>
    <recommendedName>
        <fullName evidence="4 16">Histone-lysine N-methyltransferase, H3 lysine-4 specific</fullName>
        <ecNumber evidence="3 16">2.1.1.354</ecNumber>
    </recommendedName>
</protein>
<feature type="domain" description="Post-SET" evidence="19">
    <location>
        <begin position="1266"/>
        <end position="1282"/>
    </location>
</feature>
<comment type="function">
    <text evidence="11">Catalytic component of the COMPASS (Set1C) complex that specifically mono-, di- and trimethylates histone H3 to form H3K4me1/2/3. Binds RNAs which might negatively affect its histone methyltransferase activity. COMPASS recognizes ubiquitinated H2B on one face of the nucleosome which stimulates the methylation of H3 on the opposing face.</text>
</comment>
<keyword evidence="9 16" id="KW-0156">Chromatin regulator</keyword>
<comment type="catalytic activity">
    <reaction evidence="14">
        <text>N(6)-methyl-L-lysyl(4)-[histone H3] + S-adenosyl-L-methionine = N(6),N(6)-dimethyl-L-lysyl(4)-[histone H3] + S-adenosyl-L-homocysteine + H(+)</text>
        <dbReference type="Rhea" id="RHEA:60268"/>
        <dbReference type="Rhea" id="RHEA-COMP:15540"/>
        <dbReference type="Rhea" id="RHEA-COMP:15543"/>
        <dbReference type="ChEBI" id="CHEBI:15378"/>
        <dbReference type="ChEBI" id="CHEBI:57856"/>
        <dbReference type="ChEBI" id="CHEBI:59789"/>
        <dbReference type="ChEBI" id="CHEBI:61929"/>
        <dbReference type="ChEBI" id="CHEBI:61976"/>
    </reaction>
</comment>
<dbReference type="PANTHER" id="PTHR45814">
    <property type="entry name" value="HISTONE-LYSINE N-METHYLTRANSFERASE SETD1"/>
    <property type="match status" value="1"/>
</dbReference>
<dbReference type="PANTHER" id="PTHR45814:SF2">
    <property type="entry name" value="HISTONE-LYSINE N-METHYLTRANSFERASE SETD1"/>
    <property type="match status" value="1"/>
</dbReference>
<name>A0AAV9QHD6_9PEZI</name>
<accession>A0AAV9QHD6</accession>
<dbReference type="SMART" id="SM00508">
    <property type="entry name" value="PostSET"/>
    <property type="match status" value="1"/>
</dbReference>
<dbReference type="Pfam" id="PF00856">
    <property type="entry name" value="SET"/>
    <property type="match status" value="1"/>
</dbReference>
<organism evidence="20 21">
    <name type="scientific">Vermiconidia calcicola</name>
    <dbReference type="NCBI Taxonomy" id="1690605"/>
    <lineage>
        <taxon>Eukaryota</taxon>
        <taxon>Fungi</taxon>
        <taxon>Dikarya</taxon>
        <taxon>Ascomycota</taxon>
        <taxon>Pezizomycotina</taxon>
        <taxon>Dothideomycetes</taxon>
        <taxon>Dothideomycetidae</taxon>
        <taxon>Mycosphaerellales</taxon>
        <taxon>Extremaceae</taxon>
        <taxon>Vermiconidia</taxon>
    </lineage>
</organism>
<feature type="compositionally biased region" description="Basic and acidic residues" evidence="17">
    <location>
        <begin position="1072"/>
        <end position="1085"/>
    </location>
</feature>
<evidence type="ECO:0000256" key="6">
    <source>
        <dbReference type="ARBA" id="ARBA00022603"/>
    </source>
</evidence>
<evidence type="ECO:0000256" key="2">
    <source>
        <dbReference type="ARBA" id="ARBA00004286"/>
    </source>
</evidence>
<keyword evidence="5 16" id="KW-0158">Chromosome</keyword>
<comment type="subunit">
    <text evidence="12">Component of the Set1C/COMPASS complex.</text>
</comment>
<evidence type="ECO:0000256" key="13">
    <source>
        <dbReference type="ARBA" id="ARBA00047571"/>
    </source>
</evidence>
<dbReference type="PROSITE" id="PS50280">
    <property type="entry name" value="SET"/>
    <property type="match status" value="1"/>
</dbReference>
<dbReference type="GO" id="GO:0048188">
    <property type="term" value="C:Set1C/COMPASS complex"/>
    <property type="evidence" value="ECO:0007669"/>
    <property type="project" value="InterPro"/>
</dbReference>
<dbReference type="GO" id="GO:0032259">
    <property type="term" value="P:methylation"/>
    <property type="evidence" value="ECO:0007669"/>
    <property type="project" value="UniProtKB-KW"/>
</dbReference>
<dbReference type="GO" id="GO:0005694">
    <property type="term" value="C:chromosome"/>
    <property type="evidence" value="ECO:0007669"/>
    <property type="project" value="UniProtKB-SubCell"/>
</dbReference>
<feature type="region of interest" description="Disordered" evidence="17">
    <location>
        <begin position="743"/>
        <end position="783"/>
    </location>
</feature>
<feature type="compositionally biased region" description="Basic and acidic residues" evidence="17">
    <location>
        <begin position="752"/>
        <end position="768"/>
    </location>
</feature>